<dbReference type="PROSITE" id="PS50109">
    <property type="entry name" value="HIS_KIN"/>
    <property type="match status" value="1"/>
</dbReference>
<sequence>MPHWSTSRFARLAILLLPTLLVLASVGVTTSIAVSVQESSIREATGERVRDVATSLAQLDQVRSVLERTGDDVGDATRELQPLADVVEQAAGVDYLVITDDRGIRITHPTPALRGGHVSTSIDDVLAGQEFLGTERGTIGTTLRAKVPVRDDAGAVIGSLSVGILESRISADFEGALRQLLPWALGALLIGTLASSALAALLERRFRRLDALATEAESMRRTSAALREQTHEFHTRLHVIHGLVSHGDTTEALAYIASAAPIDESDGPAEVHHPLLRATLDALRAELGGLGAVLETAIDVERDVDEDVTLVLANLCRNAGEAGATRVRCALIEADGVLHGEVADDGPGIAAPTAHRVFARGFSSKGDATGFGRGIGLDLVRRVIADRHGTVEVGRSDLGGARFRFELEART</sequence>
<dbReference type="Proteomes" id="UP001501084">
    <property type="component" value="Unassembled WGS sequence"/>
</dbReference>
<evidence type="ECO:0000259" key="15">
    <source>
        <dbReference type="PROSITE" id="PS50109"/>
    </source>
</evidence>
<dbReference type="SMART" id="SM00387">
    <property type="entry name" value="HATPase_c"/>
    <property type="match status" value="1"/>
</dbReference>
<dbReference type="Gene3D" id="3.30.565.10">
    <property type="entry name" value="Histidine kinase-like ATPase, C-terminal domain"/>
    <property type="match status" value="1"/>
</dbReference>
<evidence type="ECO:0000256" key="1">
    <source>
        <dbReference type="ARBA" id="ARBA00000085"/>
    </source>
</evidence>
<comment type="catalytic activity">
    <reaction evidence="1">
        <text>ATP + protein L-histidine = ADP + protein N-phospho-L-histidine.</text>
        <dbReference type="EC" id="2.7.13.3"/>
    </reaction>
</comment>
<dbReference type="EC" id="2.7.13.3" evidence="3"/>
<feature type="domain" description="Histidine kinase" evidence="15">
    <location>
        <begin position="311"/>
        <end position="411"/>
    </location>
</feature>
<dbReference type="Gene3D" id="3.30.450.20">
    <property type="entry name" value="PAS domain"/>
    <property type="match status" value="1"/>
</dbReference>
<evidence type="ECO:0000256" key="11">
    <source>
        <dbReference type="ARBA" id="ARBA00022989"/>
    </source>
</evidence>
<keyword evidence="7 14" id="KW-0812">Transmembrane</keyword>
<dbReference type="SUPFAM" id="SSF55874">
    <property type="entry name" value="ATPase domain of HSP90 chaperone/DNA topoisomerase II/histidine kinase"/>
    <property type="match status" value="1"/>
</dbReference>
<organism evidence="16 17">
    <name type="scientific">Leucobacter alluvii</name>
    <dbReference type="NCBI Taxonomy" id="340321"/>
    <lineage>
        <taxon>Bacteria</taxon>
        <taxon>Bacillati</taxon>
        <taxon>Actinomycetota</taxon>
        <taxon>Actinomycetes</taxon>
        <taxon>Micrococcales</taxon>
        <taxon>Microbacteriaceae</taxon>
        <taxon>Leucobacter</taxon>
    </lineage>
</organism>
<dbReference type="InterPro" id="IPR016120">
    <property type="entry name" value="Sig_transdc_His_kin_SpoOB"/>
</dbReference>
<dbReference type="InterPro" id="IPR029151">
    <property type="entry name" value="Sensor-like_sf"/>
</dbReference>
<dbReference type="PRINTS" id="PR00344">
    <property type="entry name" value="BCTRLSENSOR"/>
</dbReference>
<dbReference type="PANTHER" id="PTHR44936:SF9">
    <property type="entry name" value="SENSOR PROTEIN CREC"/>
    <property type="match status" value="1"/>
</dbReference>
<evidence type="ECO:0000256" key="7">
    <source>
        <dbReference type="ARBA" id="ARBA00022692"/>
    </source>
</evidence>
<keyword evidence="5" id="KW-0597">Phosphoprotein</keyword>
<protein>
    <recommendedName>
        <fullName evidence="3">histidine kinase</fullName>
        <ecNumber evidence="3">2.7.13.3</ecNumber>
    </recommendedName>
</protein>
<accession>A0ABN3B7Y4</accession>
<dbReference type="InterPro" id="IPR005467">
    <property type="entry name" value="His_kinase_dom"/>
</dbReference>
<keyword evidence="12" id="KW-0902">Two-component regulatory system</keyword>
<dbReference type="Pfam" id="PF02518">
    <property type="entry name" value="HATPase_c"/>
    <property type="match status" value="1"/>
</dbReference>
<evidence type="ECO:0000313" key="16">
    <source>
        <dbReference type="EMBL" id="GAA2189183.1"/>
    </source>
</evidence>
<evidence type="ECO:0000256" key="14">
    <source>
        <dbReference type="SAM" id="Phobius"/>
    </source>
</evidence>
<evidence type="ECO:0000256" key="6">
    <source>
        <dbReference type="ARBA" id="ARBA00022679"/>
    </source>
</evidence>
<evidence type="ECO:0000256" key="2">
    <source>
        <dbReference type="ARBA" id="ARBA00004651"/>
    </source>
</evidence>
<keyword evidence="13 14" id="KW-0472">Membrane</keyword>
<dbReference type="EMBL" id="BAAAOP010000009">
    <property type="protein sequence ID" value="GAA2189183.1"/>
    <property type="molecule type" value="Genomic_DNA"/>
</dbReference>
<dbReference type="SUPFAM" id="SSF55890">
    <property type="entry name" value="Sporulation response regulatory protein Spo0B"/>
    <property type="match status" value="1"/>
</dbReference>
<keyword evidence="6" id="KW-0808">Transferase</keyword>
<keyword evidence="17" id="KW-1185">Reference proteome</keyword>
<keyword evidence="8" id="KW-0547">Nucleotide-binding</keyword>
<dbReference type="InterPro" id="IPR004358">
    <property type="entry name" value="Sig_transdc_His_kin-like_C"/>
</dbReference>
<dbReference type="RefSeq" id="WP_346058314.1">
    <property type="nucleotide sequence ID" value="NZ_BAAAOP010000009.1"/>
</dbReference>
<evidence type="ECO:0000256" key="12">
    <source>
        <dbReference type="ARBA" id="ARBA00023012"/>
    </source>
</evidence>
<dbReference type="PANTHER" id="PTHR44936">
    <property type="entry name" value="SENSOR PROTEIN CREC"/>
    <property type="match status" value="1"/>
</dbReference>
<reference evidence="16 17" key="1">
    <citation type="journal article" date="2019" name="Int. J. Syst. Evol. Microbiol.">
        <title>The Global Catalogue of Microorganisms (GCM) 10K type strain sequencing project: providing services to taxonomists for standard genome sequencing and annotation.</title>
        <authorList>
            <consortium name="The Broad Institute Genomics Platform"/>
            <consortium name="The Broad Institute Genome Sequencing Center for Infectious Disease"/>
            <person name="Wu L."/>
            <person name="Ma J."/>
        </authorList>
    </citation>
    <scope>NUCLEOTIDE SEQUENCE [LARGE SCALE GENOMIC DNA]</scope>
    <source>
        <strain evidence="16 17">JCM 14919</strain>
    </source>
</reference>
<dbReference type="InterPro" id="IPR036890">
    <property type="entry name" value="HATPase_C_sf"/>
</dbReference>
<evidence type="ECO:0000256" key="5">
    <source>
        <dbReference type="ARBA" id="ARBA00022553"/>
    </source>
</evidence>
<dbReference type="InterPro" id="IPR003594">
    <property type="entry name" value="HATPase_dom"/>
</dbReference>
<evidence type="ECO:0000256" key="3">
    <source>
        <dbReference type="ARBA" id="ARBA00012438"/>
    </source>
</evidence>
<keyword evidence="11 14" id="KW-1133">Transmembrane helix</keyword>
<dbReference type="InterPro" id="IPR033463">
    <property type="entry name" value="sCache_3"/>
</dbReference>
<keyword evidence="9" id="KW-0418">Kinase</keyword>
<evidence type="ECO:0000256" key="13">
    <source>
        <dbReference type="ARBA" id="ARBA00023136"/>
    </source>
</evidence>
<name>A0ABN3B7Y4_9MICO</name>
<evidence type="ECO:0000256" key="8">
    <source>
        <dbReference type="ARBA" id="ARBA00022741"/>
    </source>
</evidence>
<gene>
    <name evidence="16" type="ORF">GCM10009786_21360</name>
</gene>
<dbReference type="Pfam" id="PF17203">
    <property type="entry name" value="sCache_3_2"/>
    <property type="match status" value="1"/>
</dbReference>
<evidence type="ECO:0000313" key="17">
    <source>
        <dbReference type="Proteomes" id="UP001501084"/>
    </source>
</evidence>
<keyword evidence="4" id="KW-1003">Cell membrane</keyword>
<proteinExistence type="predicted"/>
<keyword evidence="10" id="KW-0067">ATP-binding</keyword>
<evidence type="ECO:0000256" key="10">
    <source>
        <dbReference type="ARBA" id="ARBA00022840"/>
    </source>
</evidence>
<comment type="caution">
    <text evidence="16">The sequence shown here is derived from an EMBL/GenBank/DDBJ whole genome shotgun (WGS) entry which is preliminary data.</text>
</comment>
<evidence type="ECO:0000256" key="9">
    <source>
        <dbReference type="ARBA" id="ARBA00022777"/>
    </source>
</evidence>
<feature type="transmembrane region" description="Helical" evidence="14">
    <location>
        <begin position="180"/>
        <end position="202"/>
    </location>
</feature>
<evidence type="ECO:0000256" key="4">
    <source>
        <dbReference type="ARBA" id="ARBA00022475"/>
    </source>
</evidence>
<comment type="subcellular location">
    <subcellularLocation>
        <location evidence="2">Cell membrane</location>
        <topology evidence="2">Multi-pass membrane protein</topology>
    </subcellularLocation>
</comment>
<dbReference type="InterPro" id="IPR050980">
    <property type="entry name" value="2C_sensor_his_kinase"/>
</dbReference>
<dbReference type="SUPFAM" id="SSF103190">
    <property type="entry name" value="Sensory domain-like"/>
    <property type="match status" value="1"/>
</dbReference>